<sequence>MLFSFLGNFFIYHLGLLPIACGSSSHFASACHSPALPFPLN</sequence>
<evidence type="ECO:0000256" key="1">
    <source>
        <dbReference type="SAM" id="SignalP"/>
    </source>
</evidence>
<reference evidence="2 3" key="1">
    <citation type="journal article" date="2023" name="Mol. Ecol. Resour.">
        <title>Chromosome-level genome assembly of a triploid poplar Populus alba 'Berolinensis'.</title>
        <authorList>
            <person name="Chen S."/>
            <person name="Yu Y."/>
            <person name="Wang X."/>
            <person name="Wang S."/>
            <person name="Zhang T."/>
            <person name="Zhou Y."/>
            <person name="He R."/>
            <person name="Meng N."/>
            <person name="Wang Y."/>
            <person name="Liu W."/>
            <person name="Liu Z."/>
            <person name="Liu J."/>
            <person name="Guo Q."/>
            <person name="Huang H."/>
            <person name="Sederoff R.R."/>
            <person name="Wang G."/>
            <person name="Qu G."/>
            <person name="Chen S."/>
        </authorList>
    </citation>
    <scope>NUCLEOTIDE SEQUENCE [LARGE SCALE GENOMIC DNA]</scope>
    <source>
        <strain evidence="2">SC-2020</strain>
    </source>
</reference>
<accession>A0AAD6W8I1</accession>
<comment type="caution">
    <text evidence="2">The sequence shown here is derived from an EMBL/GenBank/DDBJ whole genome shotgun (WGS) entry which is preliminary data.</text>
</comment>
<proteinExistence type="predicted"/>
<dbReference type="EMBL" id="JAQIZT010000004">
    <property type="protein sequence ID" value="KAJ7001629.1"/>
    <property type="molecule type" value="Genomic_DNA"/>
</dbReference>
<evidence type="ECO:0000313" key="2">
    <source>
        <dbReference type="EMBL" id="KAJ7001629.1"/>
    </source>
</evidence>
<evidence type="ECO:0000313" key="3">
    <source>
        <dbReference type="Proteomes" id="UP001164929"/>
    </source>
</evidence>
<protein>
    <submittedName>
        <fullName evidence="2">Uncharacterized protein</fullName>
    </submittedName>
</protein>
<feature type="chain" id="PRO_5042164825" evidence="1">
    <location>
        <begin position="23"/>
        <end position="41"/>
    </location>
</feature>
<gene>
    <name evidence="2" type="ORF">NC653_011899</name>
</gene>
<feature type="signal peptide" evidence="1">
    <location>
        <begin position="1"/>
        <end position="22"/>
    </location>
</feature>
<dbReference type="AlphaFoldDB" id="A0AAD6W8I1"/>
<keyword evidence="1" id="KW-0732">Signal</keyword>
<name>A0AAD6W8I1_9ROSI</name>
<keyword evidence="3" id="KW-1185">Reference proteome</keyword>
<dbReference type="Proteomes" id="UP001164929">
    <property type="component" value="Chromosome 4"/>
</dbReference>
<organism evidence="2 3">
    <name type="scientific">Populus alba x Populus x berolinensis</name>
    <dbReference type="NCBI Taxonomy" id="444605"/>
    <lineage>
        <taxon>Eukaryota</taxon>
        <taxon>Viridiplantae</taxon>
        <taxon>Streptophyta</taxon>
        <taxon>Embryophyta</taxon>
        <taxon>Tracheophyta</taxon>
        <taxon>Spermatophyta</taxon>
        <taxon>Magnoliopsida</taxon>
        <taxon>eudicotyledons</taxon>
        <taxon>Gunneridae</taxon>
        <taxon>Pentapetalae</taxon>
        <taxon>rosids</taxon>
        <taxon>fabids</taxon>
        <taxon>Malpighiales</taxon>
        <taxon>Salicaceae</taxon>
        <taxon>Saliceae</taxon>
        <taxon>Populus</taxon>
    </lineage>
</organism>